<dbReference type="Gene3D" id="2.60.120.590">
    <property type="entry name" value="Alpha-ketoglutarate-dependent dioxygenase AlkB-like"/>
    <property type="match status" value="1"/>
</dbReference>
<sequence>MGFHKIILDISIPLFDELAAGSDFESVAKGRIGNHLVSTGEQGIPVVRTTTQYNIPANDFSTQHHKIVAYINEAVSREGLSAIPLLQFNNALIEVYDETYWKMNYHSDQCLDIEDDTYIGVFSCYEHPDALTAQHMRKLKMKDKATGDESEYALTHHSVILFSTATNKQFQHKIVLDAAPNPKSTVPDNRWLGITFRVSKTYLRFKDGLPCFTDGSQLILADKEQASIFYKLRGQENSSLDFEYPPLNFTVNPADLMLPVKR</sequence>
<dbReference type="Proteomes" id="UP000812961">
    <property type="component" value="Unassembled WGS sequence"/>
</dbReference>
<keyword evidence="2" id="KW-1185">Reference proteome</keyword>
<dbReference type="SUPFAM" id="SSF51197">
    <property type="entry name" value="Clavaminate synthase-like"/>
    <property type="match status" value="1"/>
</dbReference>
<evidence type="ECO:0000313" key="1">
    <source>
        <dbReference type="EMBL" id="MBW8685227.1"/>
    </source>
</evidence>
<dbReference type="EMBL" id="JAICCF010000002">
    <property type="protein sequence ID" value="MBW8685227.1"/>
    <property type="molecule type" value="Genomic_DNA"/>
</dbReference>
<dbReference type="InterPro" id="IPR037151">
    <property type="entry name" value="AlkB-like_sf"/>
</dbReference>
<protein>
    <recommendedName>
        <fullName evidence="3">2-oxoglutarate-Fe(II)-dependent oxygenase superfamily protein</fullName>
    </recommendedName>
</protein>
<organism evidence="1 2">
    <name type="scientific">Chitinophaga rhizophila</name>
    <dbReference type="NCBI Taxonomy" id="2866212"/>
    <lineage>
        <taxon>Bacteria</taxon>
        <taxon>Pseudomonadati</taxon>
        <taxon>Bacteroidota</taxon>
        <taxon>Chitinophagia</taxon>
        <taxon>Chitinophagales</taxon>
        <taxon>Chitinophagaceae</taxon>
        <taxon>Chitinophaga</taxon>
    </lineage>
</organism>
<name>A0ABS7GC25_9BACT</name>
<proteinExistence type="predicted"/>
<reference evidence="1 2" key="1">
    <citation type="submission" date="2021-08" db="EMBL/GenBank/DDBJ databases">
        <title>The genome sequence of Chitinophaga sp. B61.</title>
        <authorList>
            <person name="Zhang X."/>
        </authorList>
    </citation>
    <scope>NUCLEOTIDE SEQUENCE [LARGE SCALE GENOMIC DNA]</scope>
    <source>
        <strain evidence="1 2">B61</strain>
    </source>
</reference>
<comment type="caution">
    <text evidence="1">The sequence shown here is derived from an EMBL/GenBank/DDBJ whole genome shotgun (WGS) entry which is preliminary data.</text>
</comment>
<dbReference type="RefSeq" id="WP_220250451.1">
    <property type="nucleotide sequence ID" value="NZ_JAICCF010000002.1"/>
</dbReference>
<evidence type="ECO:0008006" key="3">
    <source>
        <dbReference type="Google" id="ProtNLM"/>
    </source>
</evidence>
<accession>A0ABS7GC25</accession>
<evidence type="ECO:0000313" key="2">
    <source>
        <dbReference type="Proteomes" id="UP000812961"/>
    </source>
</evidence>
<gene>
    <name evidence="1" type="ORF">K1Y79_12895</name>
</gene>